<evidence type="ECO:0000313" key="3">
    <source>
        <dbReference type="Proteomes" id="UP000199426"/>
    </source>
</evidence>
<keyword evidence="3" id="KW-1185">Reference proteome</keyword>
<evidence type="ECO:0000313" key="2">
    <source>
        <dbReference type="EMBL" id="SQB44565.1"/>
    </source>
</evidence>
<sequence length="35" mass="4220">MKKITVHFPREKPADQNYRLFYGYKYLSYGFGDSV</sequence>
<name>A0A2X2X957_CHRJE</name>
<dbReference type="Proteomes" id="UP000199426">
    <property type="component" value="Unassembled WGS sequence"/>
</dbReference>
<evidence type="ECO:0000313" key="1">
    <source>
        <dbReference type="EMBL" id="SDI27890.1"/>
    </source>
</evidence>
<reference evidence="2 4" key="2">
    <citation type="submission" date="2018-06" db="EMBL/GenBank/DDBJ databases">
        <authorList>
            <consortium name="Pathogen Informatics"/>
            <person name="Doyle S."/>
        </authorList>
    </citation>
    <scope>NUCLEOTIDE SEQUENCE [LARGE SCALE GENOMIC DNA]</scope>
    <source>
        <strain evidence="2 4">NCTC13492</strain>
    </source>
</reference>
<gene>
    <name evidence="2" type="ORF">NCTC13492_02465</name>
    <name evidence="1" type="ORF">SAMN05421542_0690</name>
</gene>
<dbReference type="AlphaFoldDB" id="A0A2X2X957"/>
<accession>A0A2X2X957</accession>
<evidence type="ECO:0000313" key="4">
    <source>
        <dbReference type="Proteomes" id="UP000251670"/>
    </source>
</evidence>
<organism evidence="2 4">
    <name type="scientific">Chryseobacterium jejuense</name>
    <dbReference type="NCBI Taxonomy" id="445960"/>
    <lineage>
        <taxon>Bacteria</taxon>
        <taxon>Pseudomonadati</taxon>
        <taxon>Bacteroidota</taxon>
        <taxon>Flavobacteriia</taxon>
        <taxon>Flavobacteriales</taxon>
        <taxon>Weeksellaceae</taxon>
        <taxon>Chryseobacterium group</taxon>
        <taxon>Chryseobacterium</taxon>
    </lineage>
</organism>
<dbReference type="EMBL" id="UAWB01000005">
    <property type="protein sequence ID" value="SQB44565.1"/>
    <property type="molecule type" value="Genomic_DNA"/>
</dbReference>
<reference evidence="1 3" key="1">
    <citation type="submission" date="2016-10" db="EMBL/GenBank/DDBJ databases">
        <authorList>
            <person name="Varghese N."/>
            <person name="Submissions S."/>
        </authorList>
    </citation>
    <scope>NUCLEOTIDE SEQUENCE [LARGE SCALE GENOMIC DNA]</scope>
    <source>
        <strain evidence="1 3">DSM 19299</strain>
    </source>
</reference>
<proteinExistence type="predicted"/>
<dbReference type="Proteomes" id="UP000251670">
    <property type="component" value="Unassembled WGS sequence"/>
</dbReference>
<dbReference type="EMBL" id="FNEG01000001">
    <property type="protein sequence ID" value="SDI27890.1"/>
    <property type="molecule type" value="Genomic_DNA"/>
</dbReference>
<protein>
    <submittedName>
        <fullName evidence="2">Uncharacterized protein</fullName>
    </submittedName>
</protein>